<reference evidence="3" key="1">
    <citation type="submission" date="2023-07" db="EMBL/GenBank/DDBJ databases">
        <title>Sorghum-associated microbial communities from plants grown in Nebraska, USA.</title>
        <authorList>
            <person name="Schachtman D."/>
        </authorList>
    </citation>
    <scope>NUCLEOTIDE SEQUENCE</scope>
    <source>
        <strain evidence="3">DS2795</strain>
    </source>
</reference>
<keyword evidence="1" id="KW-1133">Transmembrane helix</keyword>
<keyword evidence="1" id="KW-0812">Transmembrane</keyword>
<feature type="domain" description="DUF2134" evidence="2">
    <location>
        <begin position="58"/>
        <end position="151"/>
    </location>
</feature>
<evidence type="ECO:0000313" key="3">
    <source>
        <dbReference type="EMBL" id="MDP9927735.1"/>
    </source>
</evidence>
<evidence type="ECO:0000256" key="1">
    <source>
        <dbReference type="SAM" id="Phobius"/>
    </source>
</evidence>
<gene>
    <name evidence="3" type="ORF">J2W25_006789</name>
</gene>
<dbReference type="InterPro" id="IPR018705">
    <property type="entry name" value="DUF2134_membrane"/>
</dbReference>
<evidence type="ECO:0000313" key="4">
    <source>
        <dbReference type="Proteomes" id="UP001244295"/>
    </source>
</evidence>
<dbReference type="Proteomes" id="UP001244295">
    <property type="component" value="Unassembled WGS sequence"/>
</dbReference>
<sequence length="691" mass="71934">MSILVNEKKCRRSQRGSVMIHVAIFLSFAVILFIGTELGYLFYLKREFQKTADLAALAGAQALNANNCTTAYGAARSNANDGANRNMPAGFSLADSDIACGQWSIQDTTNPNHFNATSAAKNAIRVSITRTPPPLFIFFTGNRTISVQAIAARALPKAALSINSTLLTLQTGQSPILDALVGGLLGGSINLGAVGWQGLVTSQINLLSFLDVLAPKIDLTVGDYDGVLNANVTVAKLLEVMASVLERNGALLTTQLNEYKKLAILAAALDLPPIRVGDALGVITGSATSALDLSLQAAQLTQALVQLANSQVANPSAVLANVALPIAGVTANVKVIEPPQFSSIGNPELAKAAPLGPDKIYVRTSQIRTLVSIDLNAGSITGLTTSLLDSLSSAVISVLQLIINLAPPADCKIIDLVCHTAPKPMISDVKALSSRIDIALDVAPASANVTDYDCSNPSNRRLWAHAQSNVATLRIGKMGDSLSDVKQKVFSSSALPPTVDPVPLLDIGTVQARKTCLVVLLVALCSFEYQKADGNWVTDKNSAKRTAFGGGGIGFAINPPSYDGGPGNLPFESGDPGLLKELNDVSAPSQKYLSTSATSNVAGLILDTISGLELKLYSPSTSPGLLGDILVNVVNGTVSTVLGLLKTVVAPLLTSIVNPLVQLLLTSLGIDLTNAQVGARLSCKAGAELVH</sequence>
<name>A0AAW8E777_9BURK</name>
<proteinExistence type="predicted"/>
<feature type="transmembrane region" description="Helical" evidence="1">
    <location>
        <begin position="20"/>
        <end position="43"/>
    </location>
</feature>
<comment type="caution">
    <text evidence="3">The sequence shown here is derived from an EMBL/GenBank/DDBJ whole genome shotgun (WGS) entry which is preliminary data.</text>
</comment>
<evidence type="ECO:0000259" key="2">
    <source>
        <dbReference type="Pfam" id="PF09977"/>
    </source>
</evidence>
<dbReference type="AlphaFoldDB" id="A0AAW8E777"/>
<dbReference type="RefSeq" id="WP_307638707.1">
    <property type="nucleotide sequence ID" value="NZ_JAUSRR010000020.1"/>
</dbReference>
<dbReference type="Pfam" id="PF09977">
    <property type="entry name" value="Tad_C"/>
    <property type="match status" value="1"/>
</dbReference>
<keyword evidence="1" id="KW-0472">Membrane</keyword>
<accession>A0AAW8E777</accession>
<organism evidence="3 4">
    <name type="scientific">Variovorax boronicumulans</name>
    <dbReference type="NCBI Taxonomy" id="436515"/>
    <lineage>
        <taxon>Bacteria</taxon>
        <taxon>Pseudomonadati</taxon>
        <taxon>Pseudomonadota</taxon>
        <taxon>Betaproteobacteria</taxon>
        <taxon>Burkholderiales</taxon>
        <taxon>Comamonadaceae</taxon>
        <taxon>Variovorax</taxon>
    </lineage>
</organism>
<dbReference type="EMBL" id="JAUSRR010000020">
    <property type="protein sequence ID" value="MDP9927735.1"/>
    <property type="molecule type" value="Genomic_DNA"/>
</dbReference>
<protein>
    <submittedName>
        <fullName evidence="3">Membrane protein</fullName>
    </submittedName>
</protein>